<keyword evidence="2" id="KW-1185">Reference proteome</keyword>
<protein>
    <submittedName>
        <fullName evidence="1">Uncharacterized protein</fullName>
    </submittedName>
</protein>
<dbReference type="Proteomes" id="UP001062846">
    <property type="component" value="Chromosome 4"/>
</dbReference>
<name>A0ACC0P8Q4_RHOML</name>
<organism evidence="1 2">
    <name type="scientific">Rhododendron molle</name>
    <name type="common">Chinese azalea</name>
    <name type="synonym">Azalea mollis</name>
    <dbReference type="NCBI Taxonomy" id="49168"/>
    <lineage>
        <taxon>Eukaryota</taxon>
        <taxon>Viridiplantae</taxon>
        <taxon>Streptophyta</taxon>
        <taxon>Embryophyta</taxon>
        <taxon>Tracheophyta</taxon>
        <taxon>Spermatophyta</taxon>
        <taxon>Magnoliopsida</taxon>
        <taxon>eudicotyledons</taxon>
        <taxon>Gunneridae</taxon>
        <taxon>Pentapetalae</taxon>
        <taxon>asterids</taxon>
        <taxon>Ericales</taxon>
        <taxon>Ericaceae</taxon>
        <taxon>Ericoideae</taxon>
        <taxon>Rhodoreae</taxon>
        <taxon>Rhododendron</taxon>
    </lineage>
</organism>
<gene>
    <name evidence="1" type="ORF">RHMOL_Rhmol04G0380800</name>
</gene>
<evidence type="ECO:0000313" key="2">
    <source>
        <dbReference type="Proteomes" id="UP001062846"/>
    </source>
</evidence>
<reference evidence="1" key="1">
    <citation type="submission" date="2022-02" db="EMBL/GenBank/DDBJ databases">
        <title>Plant Genome Project.</title>
        <authorList>
            <person name="Zhang R.-G."/>
        </authorList>
    </citation>
    <scope>NUCLEOTIDE SEQUENCE</scope>
    <source>
        <strain evidence="1">AT1</strain>
    </source>
</reference>
<comment type="caution">
    <text evidence="1">The sequence shown here is derived from an EMBL/GenBank/DDBJ whole genome shotgun (WGS) entry which is preliminary data.</text>
</comment>
<sequence>MTLGTTSQAYGEPSYWDNRYAQETSPFDWYQKYPCLSPLLHLYLPPPPHLHRVLVVGCGNSAFSEGMVDDGYMDVVNVDISSVVIDAMKKKYSNRPQLKYIKMDVRDMSEFEAGSFDAVIDKGTLDSLLCGSNSRLNAAKMLEEVGRYQLMTNYRVLKDKGVYILITYGAPSYRLRLLRESWSCTIKLHVIEKLPSKESSGHKKWQLTSSIPLDDDGSSLEAALGKNLDVHYIYVCIKYVFRIVRALMIAIVIVECLIVLKDLEQILQEAQQRWLRPMEICEILRNHKTFKLASEPPSQPRAGSLFLFDRKILRYFRKDGHRWRKKKDGKTIKEAHEKLKAGSVDVLHCYYAHGEDNENFQRRSYWMLHEQLENIVLVHYREVKEGSKLDVSRLLNVDRGSQPGSVPSLEQTHSPVSTLQTSYASSLNSVDWSEQTPYASSPNAVDWNEQTLSSAFEDRDPGKDPGTSSLALPVCGSLPHNALSLAGNKTGLLELSSGHLDTGFLGASFNCSNGQSIGANINGSSGNLNHMHEQKFIINQLNAADFLTHKLIDARLDGENTVKDVRCGDMISPDDLRVAQEKDCLVLEPNSQDNSSSPDKLPSTAKGDALVGRANNDKPGELKKLDSFGRWMDKEIGGDCDDSLMASNSGNYWNTFDTENEKEVSSALDHVQLNIDSVGPSLSRDQLFSISDFAPDWAYSGVETKVLITGTFLGEKKHSGSLKWCCMFGEIEASAEVLADNVIRCQVPFHAPGRVPLYITCSNRLACSEVREFEYREKPPEASSSVTVKASPEDEVRFQVRLGKMLDVGSEREWLNCSVFRCDKCELKKNITSLKTKSKISSETVENAVLFYEGYSVVNPGDALIEYLVKGKLYEWLICKVHEGGKGAHILDNEGQGLIHLAAGLGFAWAMDPIVAAGVSPNFRDTRGKTALHWAAYYGREEAVIALIRLGASAGAVDDPTSASPGGQTAADLASSRGHKGIAGYLAEADLTSHLSSLTLNENSMESAAASIAAEKALETAAQNVLSPRQTDEEHSLRGSLAAVRKSAHAAALIHAAFRARSFRHRQLTRSNNNISESSVDLVSLGLLNKVRKVSHFEDYLHSAAVKIQQKYRGWKGRKEFLKIRNRVVKIQAHVRGHQVRKQYKKVVWSVSIVEKAILRWRRKGPGLRGFRIQETIGNVRPDSEKNDEYDFLRIGRKQKFAGVEKALARVQSMVCHPEARDQYMRLVTKFEDSR</sequence>
<dbReference type="EMBL" id="CM046391">
    <property type="protein sequence ID" value="KAI8561941.1"/>
    <property type="molecule type" value="Genomic_DNA"/>
</dbReference>
<evidence type="ECO:0000313" key="1">
    <source>
        <dbReference type="EMBL" id="KAI8561941.1"/>
    </source>
</evidence>
<proteinExistence type="predicted"/>
<accession>A0ACC0P8Q4</accession>